<evidence type="ECO:0000256" key="3">
    <source>
        <dbReference type="ARBA" id="ARBA00011946"/>
    </source>
</evidence>
<keyword evidence="7 12" id="KW-0808">Transferase</keyword>
<dbReference type="PANTHER" id="PTHR21403">
    <property type="entry name" value="ATP PHOSPHORIBOSYLTRANSFERASE ATP-PRTASE"/>
    <property type="match status" value="1"/>
</dbReference>
<dbReference type="RefSeq" id="WP_200612337.1">
    <property type="nucleotide sequence ID" value="NZ_JAEHHL010000010.1"/>
</dbReference>
<comment type="catalytic activity">
    <reaction evidence="1">
        <text>1-(5-phospho-beta-D-ribosyl)-ATP + diphosphate = 5-phospho-alpha-D-ribose 1-diphosphate + ATP</text>
        <dbReference type="Rhea" id="RHEA:18473"/>
        <dbReference type="ChEBI" id="CHEBI:30616"/>
        <dbReference type="ChEBI" id="CHEBI:33019"/>
        <dbReference type="ChEBI" id="CHEBI:58017"/>
        <dbReference type="ChEBI" id="CHEBI:73183"/>
        <dbReference type="EC" id="2.4.2.17"/>
    </reaction>
</comment>
<evidence type="ECO:0000256" key="6">
    <source>
        <dbReference type="ARBA" id="ARBA00022676"/>
    </source>
</evidence>
<dbReference type="InterPro" id="IPR013820">
    <property type="entry name" value="ATP_PRibTrfase_cat"/>
</dbReference>
<dbReference type="AlphaFoldDB" id="A0A8J7MAN1"/>
<dbReference type="NCBIfam" id="TIGR00070">
    <property type="entry name" value="hisG"/>
    <property type="match status" value="1"/>
</dbReference>
<dbReference type="PANTHER" id="PTHR21403:SF8">
    <property type="entry name" value="ATP PHOSPHORIBOSYLTRANSFERASE"/>
    <property type="match status" value="1"/>
</dbReference>
<evidence type="ECO:0000256" key="7">
    <source>
        <dbReference type="ARBA" id="ARBA00022679"/>
    </source>
</evidence>
<dbReference type="GO" id="GO:0005737">
    <property type="term" value="C:cytoplasm"/>
    <property type="evidence" value="ECO:0007669"/>
    <property type="project" value="InterPro"/>
</dbReference>
<evidence type="ECO:0000313" key="12">
    <source>
        <dbReference type="EMBL" id="MBK0400803.1"/>
    </source>
</evidence>
<comment type="function">
    <text evidence="9">Catalyzes the condensation of ATP and 5-phosphoribose 1-diphosphate to form N'-(5'-phosphoribosyl)-ATP (PR-ATP). Has a crucial role in the pathway because the rate of histidine biosynthesis seems to be controlled primarily by regulation of HisG enzymatic activity.</text>
</comment>
<reference evidence="12" key="1">
    <citation type="submission" date="2020-12" db="EMBL/GenBank/DDBJ databases">
        <title>Bacterial taxonomy.</title>
        <authorList>
            <person name="Pan X."/>
        </authorList>
    </citation>
    <scope>NUCLEOTIDE SEQUENCE</scope>
    <source>
        <strain evidence="12">M0105</strain>
    </source>
</reference>
<evidence type="ECO:0000256" key="5">
    <source>
        <dbReference type="ARBA" id="ARBA00022605"/>
    </source>
</evidence>
<keyword evidence="13" id="KW-1185">Reference proteome</keyword>
<keyword evidence="8" id="KW-0368">Histidine biosynthesis</keyword>
<evidence type="ECO:0000259" key="11">
    <source>
        <dbReference type="Pfam" id="PF01634"/>
    </source>
</evidence>
<dbReference type="GO" id="GO:0000105">
    <property type="term" value="P:L-histidine biosynthetic process"/>
    <property type="evidence" value="ECO:0007669"/>
    <property type="project" value="UniProtKB-UniRule"/>
</dbReference>
<dbReference type="EC" id="2.4.2.17" evidence="3 10"/>
<protein>
    <recommendedName>
        <fullName evidence="4 10">ATP phosphoribosyltransferase</fullName>
        <ecNumber evidence="3 10">2.4.2.17</ecNumber>
    </recommendedName>
</protein>
<organism evidence="12 13">
    <name type="scientific">Thermohalobaculum xanthum</name>
    <dbReference type="NCBI Taxonomy" id="2753746"/>
    <lineage>
        <taxon>Bacteria</taxon>
        <taxon>Pseudomonadati</taxon>
        <taxon>Pseudomonadota</taxon>
        <taxon>Alphaproteobacteria</taxon>
        <taxon>Rhodobacterales</taxon>
        <taxon>Paracoccaceae</taxon>
        <taxon>Thermohalobaculum</taxon>
    </lineage>
</organism>
<keyword evidence="6 12" id="KW-0328">Glycosyltransferase</keyword>
<feature type="domain" description="ATP phosphoribosyltransferase catalytic" evidence="11">
    <location>
        <begin position="55"/>
        <end position="209"/>
    </location>
</feature>
<evidence type="ECO:0000256" key="4">
    <source>
        <dbReference type="ARBA" id="ARBA00020998"/>
    </source>
</evidence>
<dbReference type="EMBL" id="JAEHHL010000010">
    <property type="protein sequence ID" value="MBK0400803.1"/>
    <property type="molecule type" value="Genomic_DNA"/>
</dbReference>
<dbReference type="GO" id="GO:0003879">
    <property type="term" value="F:ATP phosphoribosyltransferase activity"/>
    <property type="evidence" value="ECO:0007669"/>
    <property type="project" value="UniProtKB-UniRule"/>
</dbReference>
<comment type="caution">
    <text evidence="12">The sequence shown here is derived from an EMBL/GenBank/DDBJ whole genome shotgun (WGS) entry which is preliminary data.</text>
</comment>
<evidence type="ECO:0000256" key="1">
    <source>
        <dbReference type="ARBA" id="ARBA00000915"/>
    </source>
</evidence>
<dbReference type="SUPFAM" id="SSF53850">
    <property type="entry name" value="Periplasmic binding protein-like II"/>
    <property type="match status" value="1"/>
</dbReference>
<dbReference type="UniPathway" id="UPA00031">
    <property type="reaction ID" value="UER00006"/>
</dbReference>
<name>A0A8J7MAN1_9RHOB</name>
<evidence type="ECO:0000313" key="13">
    <source>
        <dbReference type="Proteomes" id="UP000655420"/>
    </source>
</evidence>
<gene>
    <name evidence="12" type="ORF">H0I76_16505</name>
</gene>
<dbReference type="Proteomes" id="UP000655420">
    <property type="component" value="Unassembled WGS sequence"/>
</dbReference>
<accession>A0A8J7MAN1</accession>
<dbReference type="InterPro" id="IPR001348">
    <property type="entry name" value="ATP_PRibTrfase_HisG"/>
</dbReference>
<evidence type="ECO:0000256" key="2">
    <source>
        <dbReference type="ARBA" id="ARBA00004667"/>
    </source>
</evidence>
<evidence type="ECO:0000256" key="9">
    <source>
        <dbReference type="ARBA" id="ARBA00024861"/>
    </source>
</evidence>
<evidence type="ECO:0000256" key="8">
    <source>
        <dbReference type="ARBA" id="ARBA00023102"/>
    </source>
</evidence>
<keyword evidence="5" id="KW-0028">Amino-acid biosynthesis</keyword>
<sequence length="234" mass="25210">MGSLTLGLPSKGRLMEATIEWFGARGITIRRSGAGREYAAHAEGIDGLDIVMLSAGEIPRELDRGRIHLGVTGEDLIREKIAGWEHRVKIATAMGFGHADLVVAVPAWWVDVETMADLDEACAQFRARHGTALRIGTKYHALTRDFFRRKGVADYRIVDSQGATEAGPKNQSFEAIVDITSSGETLTANHLRVLSDGMILQSQASLCLSLAADWGAEAVRARDSLGTKLGLALG</sequence>
<dbReference type="Gene3D" id="3.40.190.10">
    <property type="entry name" value="Periplasmic binding protein-like II"/>
    <property type="match status" value="2"/>
</dbReference>
<dbReference type="Pfam" id="PF01634">
    <property type="entry name" value="HisG"/>
    <property type="match status" value="1"/>
</dbReference>
<comment type="pathway">
    <text evidence="2">Amino-acid biosynthesis; L-histidine biosynthesis; L-histidine from 5-phospho-alpha-D-ribose 1-diphosphate: step 1/9.</text>
</comment>
<evidence type="ECO:0000256" key="10">
    <source>
        <dbReference type="NCBIfam" id="TIGR00070"/>
    </source>
</evidence>
<proteinExistence type="predicted"/>